<keyword evidence="2" id="KW-1185">Reference proteome</keyword>
<protein>
    <submittedName>
        <fullName evidence="1">Uncharacterized protein</fullName>
    </submittedName>
</protein>
<dbReference type="Proteomes" id="UP000261600">
    <property type="component" value="Unplaced"/>
</dbReference>
<proteinExistence type="predicted"/>
<dbReference type="STRING" id="43700.ENSMALP00000028368"/>
<sequence>LERCGVLSGSSCEFIEVEMCQGLSYNFTSFPNIWLSITDQREAATLLRQYRVKLHTFIFLMPLYILHKPSTLTT</sequence>
<dbReference type="AlphaFoldDB" id="A0A3Q3KGJ5"/>
<organism evidence="1 2">
    <name type="scientific">Monopterus albus</name>
    <name type="common">Swamp eel</name>
    <dbReference type="NCBI Taxonomy" id="43700"/>
    <lineage>
        <taxon>Eukaryota</taxon>
        <taxon>Metazoa</taxon>
        <taxon>Chordata</taxon>
        <taxon>Craniata</taxon>
        <taxon>Vertebrata</taxon>
        <taxon>Euteleostomi</taxon>
        <taxon>Actinopterygii</taxon>
        <taxon>Neopterygii</taxon>
        <taxon>Teleostei</taxon>
        <taxon>Neoteleostei</taxon>
        <taxon>Acanthomorphata</taxon>
        <taxon>Anabantaria</taxon>
        <taxon>Synbranchiformes</taxon>
        <taxon>Synbranchidae</taxon>
        <taxon>Monopterus</taxon>
    </lineage>
</organism>
<reference evidence="1" key="1">
    <citation type="submission" date="2025-08" db="UniProtKB">
        <authorList>
            <consortium name="Ensembl"/>
        </authorList>
    </citation>
    <scope>IDENTIFICATION</scope>
</reference>
<dbReference type="Ensembl" id="ENSMALT00000028886.1">
    <property type="protein sequence ID" value="ENSMALP00000028368.1"/>
    <property type="gene ID" value="ENSMALG00000019659.1"/>
</dbReference>
<dbReference type="SUPFAM" id="SSF63501">
    <property type="entry name" value="Frizzled cysteine-rich domain"/>
    <property type="match status" value="1"/>
</dbReference>
<name>A0A3Q3KGJ5_MONAL</name>
<evidence type="ECO:0000313" key="2">
    <source>
        <dbReference type="Proteomes" id="UP000261600"/>
    </source>
</evidence>
<dbReference type="InterPro" id="IPR036790">
    <property type="entry name" value="Frizzled_dom_sf"/>
</dbReference>
<evidence type="ECO:0000313" key="1">
    <source>
        <dbReference type="Ensembl" id="ENSMALP00000028368.1"/>
    </source>
</evidence>
<reference evidence="1" key="2">
    <citation type="submission" date="2025-09" db="UniProtKB">
        <authorList>
            <consortium name="Ensembl"/>
        </authorList>
    </citation>
    <scope>IDENTIFICATION</scope>
</reference>
<accession>A0A3Q3KGJ5</accession>
<dbReference type="Gene3D" id="1.10.2000.10">
    <property type="entry name" value="Frizzled cysteine-rich domain"/>
    <property type="match status" value="1"/>
</dbReference>